<dbReference type="PANTHER" id="PTHR38785:SF1">
    <property type="entry name" value="HOMOLOG OF VIRK"/>
    <property type="match status" value="1"/>
</dbReference>
<name>A0A3S3VTE5_9SPHI</name>
<accession>A0A3S3VTE5</accession>
<sequence>MRISWRIRIGLTLLHHLFLTGNTATNIKLFAKLFNMFRPLRGAGLVKRGTILSYLSVFLSRSLSTRQKLEISTHHYAFLQAVFSAEQLSALFNEGIEFYAEQNSSDPLNILLVHSPAYIYEGPCALTFNVNGTEYARISFMTAPGYLFGLDDLSVFYISCMQKKHSEEGTSKITHVNSIHPVTTLLKVLKAFGSAHGIDKCIAVAAENQLSYIPGREDYDYFFSLYDDFWLSKGGSVLGTDYLLPFPLVQKPILDIKQTHRNRIRKKRTKLQQIHNAVYNRFKH</sequence>
<gene>
    <name evidence="1" type="ORF">EPL05_03720</name>
</gene>
<proteinExistence type="predicted"/>
<dbReference type="Pfam" id="PF04393">
    <property type="entry name" value="DUF535"/>
    <property type="match status" value="1"/>
</dbReference>
<dbReference type="AlphaFoldDB" id="A0A3S3VTE5"/>
<dbReference type="PANTHER" id="PTHR38785">
    <property type="entry name" value="HOMOLOG OF VIRK"/>
    <property type="match status" value="1"/>
</dbReference>
<dbReference type="Proteomes" id="UP000286701">
    <property type="component" value="Unassembled WGS sequence"/>
</dbReference>
<comment type="caution">
    <text evidence="1">The sequence shown here is derived from an EMBL/GenBank/DDBJ whole genome shotgun (WGS) entry which is preliminary data.</text>
</comment>
<dbReference type="EMBL" id="SBIW01000002">
    <property type="protein sequence ID" value="RWY55494.1"/>
    <property type="molecule type" value="Genomic_DNA"/>
</dbReference>
<dbReference type="GO" id="GO:0006974">
    <property type="term" value="P:DNA damage response"/>
    <property type="evidence" value="ECO:0007669"/>
    <property type="project" value="TreeGrafter"/>
</dbReference>
<organism evidence="1 2">
    <name type="scientific">Mucilaginibacter gilvus</name>
    <dbReference type="NCBI Taxonomy" id="2305909"/>
    <lineage>
        <taxon>Bacteria</taxon>
        <taxon>Pseudomonadati</taxon>
        <taxon>Bacteroidota</taxon>
        <taxon>Sphingobacteriia</taxon>
        <taxon>Sphingobacteriales</taxon>
        <taxon>Sphingobacteriaceae</taxon>
        <taxon>Mucilaginibacter</taxon>
    </lineage>
</organism>
<protein>
    <submittedName>
        <fullName evidence="1">DUF535 domain-containing protein</fullName>
    </submittedName>
</protein>
<evidence type="ECO:0000313" key="1">
    <source>
        <dbReference type="EMBL" id="RWY55494.1"/>
    </source>
</evidence>
<dbReference type="OrthoDB" id="1238765at2"/>
<evidence type="ECO:0000313" key="2">
    <source>
        <dbReference type="Proteomes" id="UP000286701"/>
    </source>
</evidence>
<dbReference type="InterPro" id="IPR007488">
    <property type="entry name" value="DUF535"/>
</dbReference>
<keyword evidence="2" id="KW-1185">Reference proteome</keyword>
<reference evidence="1 2" key="1">
    <citation type="submission" date="2019-01" db="EMBL/GenBank/DDBJ databases">
        <title>Mucilaginibacter antarcticum sp. nov., isolated from antarctic soil.</title>
        <authorList>
            <person name="Yan Y.-Q."/>
            <person name="Du Z.-J."/>
        </authorList>
    </citation>
    <scope>NUCLEOTIDE SEQUENCE [LARGE SCALE GENOMIC DNA]</scope>
    <source>
        <strain evidence="1 2">F01003</strain>
    </source>
</reference>